<evidence type="ECO:0000313" key="3">
    <source>
        <dbReference type="EMBL" id="CZT12383.1"/>
    </source>
</evidence>
<protein>
    <recommendedName>
        <fullName evidence="2">Nephrocystin 3-like N-terminal domain-containing protein</fullName>
    </recommendedName>
</protein>
<dbReference type="OrthoDB" id="4772757at2759"/>
<feature type="domain" description="Nephrocystin 3-like N-terminal" evidence="2">
    <location>
        <begin position="147"/>
        <end position="208"/>
    </location>
</feature>
<dbReference type="AlphaFoldDB" id="A0A1E1LPG8"/>
<sequence>MSDGLAVLINVILLDDLEMCRTDDLPNDVRTDEEFQKLDKKAVELSQRDNSRSELLSWLSSVDPSQKYNDARDKHDSAGEGTGDWLILDNEDFNRWKKASNSLMWLNGEVRQSSNNRKYDSDPQVAIAYFYFSFNDGQKQSVNGQRPDLETLQKVLLTIILGFSAAYVIIDALDECPDLAGDREKLLKSLNLIHQKDLKNIHLFLTSRREEDIETSYRSIEGDSERTDIDLMTYKPAVDHDIGLLIDSTLATNSYKSWPEVLKAEARRDLIQKSDGMFQYIACQFEALQRLKTPVTIRKALKEFTKGLDATYGRMLARILPEDREQAARVLEWLCFSLRPLLVEEVAEGN</sequence>
<dbReference type="Pfam" id="PF24883">
    <property type="entry name" value="NPHP3_N"/>
    <property type="match status" value="1"/>
</dbReference>
<name>A0A1E1LPG8_9HELO</name>
<dbReference type="InterPro" id="IPR056884">
    <property type="entry name" value="NPHP3-like_N"/>
</dbReference>
<keyword evidence="1" id="KW-0677">Repeat</keyword>
<evidence type="ECO:0000313" key="4">
    <source>
        <dbReference type="Proteomes" id="UP000178912"/>
    </source>
</evidence>
<evidence type="ECO:0000259" key="2">
    <source>
        <dbReference type="Pfam" id="PF24883"/>
    </source>
</evidence>
<dbReference type="PANTHER" id="PTHR10039:SF16">
    <property type="entry name" value="GPI INOSITOL-DEACYLASE"/>
    <property type="match status" value="1"/>
</dbReference>
<accession>A0A1E1LPG8</accession>
<proteinExistence type="predicted"/>
<evidence type="ECO:0000256" key="1">
    <source>
        <dbReference type="ARBA" id="ARBA00022737"/>
    </source>
</evidence>
<keyword evidence="4" id="KW-1185">Reference proteome</keyword>
<dbReference type="Proteomes" id="UP000178912">
    <property type="component" value="Unassembled WGS sequence"/>
</dbReference>
<reference evidence="4" key="1">
    <citation type="submission" date="2016-03" db="EMBL/GenBank/DDBJ databases">
        <authorList>
            <person name="Guldener U."/>
        </authorList>
    </citation>
    <scope>NUCLEOTIDE SEQUENCE [LARGE SCALE GENOMIC DNA]</scope>
    <source>
        <strain evidence="4">04CH-RAC-A.6.1</strain>
    </source>
</reference>
<dbReference type="PANTHER" id="PTHR10039">
    <property type="entry name" value="AMELOGENIN"/>
    <property type="match status" value="1"/>
</dbReference>
<organism evidence="3 4">
    <name type="scientific">Rhynchosporium agropyri</name>
    <dbReference type="NCBI Taxonomy" id="914238"/>
    <lineage>
        <taxon>Eukaryota</taxon>
        <taxon>Fungi</taxon>
        <taxon>Dikarya</taxon>
        <taxon>Ascomycota</taxon>
        <taxon>Pezizomycotina</taxon>
        <taxon>Leotiomycetes</taxon>
        <taxon>Helotiales</taxon>
        <taxon>Ploettnerulaceae</taxon>
        <taxon>Rhynchosporium</taxon>
    </lineage>
</organism>
<dbReference type="EMBL" id="FJUX01000159">
    <property type="protein sequence ID" value="CZT12383.1"/>
    <property type="molecule type" value="Genomic_DNA"/>
</dbReference>
<gene>
    <name evidence="3" type="ORF">RAG0_16224</name>
</gene>